<evidence type="ECO:0000256" key="1">
    <source>
        <dbReference type="ARBA" id="ARBA00023209"/>
    </source>
</evidence>
<keyword evidence="1" id="KW-0444">Lipid biosynthesis</keyword>
<gene>
    <name evidence="4" type="ORF">NQ318_002239</name>
</gene>
<dbReference type="Proteomes" id="UP001162162">
    <property type="component" value="Unassembled WGS sequence"/>
</dbReference>
<dbReference type="Gene3D" id="3.90.1200.10">
    <property type="match status" value="1"/>
</dbReference>
<protein>
    <recommendedName>
        <fullName evidence="6">Choline kinase</fullName>
    </recommendedName>
</protein>
<sequence length="184" mass="21903">MSVDSANTILKLRNDLTTQKIIPLNLVPLHKEPTWIWNTIDRWLQTCDKKLAANVPDFARNVLEKLNLRAEADWLKKRLEAENSPVVFCHNDMQEGNILMCQDSDKENNNSNPKIVIIDFEYCSYNYRAFDIANHFIEWAYDYTEPKHPFYREDWTKYPTEKQRLTFIRAYLDEEARERAPRSS</sequence>
<dbReference type="GO" id="GO:0006646">
    <property type="term" value="P:phosphatidylethanolamine biosynthetic process"/>
    <property type="evidence" value="ECO:0007669"/>
    <property type="project" value="TreeGrafter"/>
</dbReference>
<dbReference type="PANTHER" id="PTHR22603">
    <property type="entry name" value="CHOLINE/ETHANOALAMINE KINASE"/>
    <property type="match status" value="1"/>
</dbReference>
<keyword evidence="1" id="KW-0443">Lipid metabolism</keyword>
<dbReference type="InterPro" id="IPR011009">
    <property type="entry name" value="Kinase-like_dom_sf"/>
</dbReference>
<dbReference type="Pfam" id="PF01633">
    <property type="entry name" value="Choline_kinase"/>
    <property type="match status" value="1"/>
</dbReference>
<keyword evidence="1" id="KW-0594">Phospholipid biosynthesis</keyword>
<proteinExistence type="inferred from homology"/>
<dbReference type="EMBL" id="JAPWTK010000017">
    <property type="protein sequence ID" value="KAJ8958452.1"/>
    <property type="molecule type" value="Genomic_DNA"/>
</dbReference>
<keyword evidence="2" id="KW-1208">Phospholipid metabolism</keyword>
<dbReference type="GO" id="GO:0004103">
    <property type="term" value="F:choline kinase activity"/>
    <property type="evidence" value="ECO:0007669"/>
    <property type="project" value="TreeGrafter"/>
</dbReference>
<reference evidence="4" key="1">
    <citation type="journal article" date="2023" name="Insect Mol. Biol.">
        <title>Genome sequencing provides insights into the evolution of gene families encoding plant cell wall-degrading enzymes in longhorned beetles.</title>
        <authorList>
            <person name="Shin N.R."/>
            <person name="Okamura Y."/>
            <person name="Kirsch R."/>
            <person name="Pauchet Y."/>
        </authorList>
    </citation>
    <scope>NUCLEOTIDE SEQUENCE</scope>
    <source>
        <strain evidence="4">AMC_N1</strain>
    </source>
</reference>
<evidence type="ECO:0000256" key="3">
    <source>
        <dbReference type="ARBA" id="ARBA00038211"/>
    </source>
</evidence>
<dbReference type="GO" id="GO:0004305">
    <property type="term" value="F:ethanolamine kinase activity"/>
    <property type="evidence" value="ECO:0007669"/>
    <property type="project" value="TreeGrafter"/>
</dbReference>
<evidence type="ECO:0000313" key="4">
    <source>
        <dbReference type="EMBL" id="KAJ8958452.1"/>
    </source>
</evidence>
<evidence type="ECO:0000256" key="2">
    <source>
        <dbReference type="ARBA" id="ARBA00023264"/>
    </source>
</evidence>
<dbReference type="AlphaFoldDB" id="A0AAV8Z5F0"/>
<comment type="similarity">
    <text evidence="3">Belongs to the choline/ethanolamine kinase family.</text>
</comment>
<evidence type="ECO:0000313" key="5">
    <source>
        <dbReference type="Proteomes" id="UP001162162"/>
    </source>
</evidence>
<comment type="caution">
    <text evidence="4">The sequence shown here is derived from an EMBL/GenBank/DDBJ whole genome shotgun (WGS) entry which is preliminary data.</text>
</comment>
<evidence type="ECO:0008006" key="6">
    <source>
        <dbReference type="Google" id="ProtNLM"/>
    </source>
</evidence>
<dbReference type="SUPFAM" id="SSF56112">
    <property type="entry name" value="Protein kinase-like (PK-like)"/>
    <property type="match status" value="1"/>
</dbReference>
<organism evidence="4 5">
    <name type="scientific">Aromia moschata</name>
    <dbReference type="NCBI Taxonomy" id="1265417"/>
    <lineage>
        <taxon>Eukaryota</taxon>
        <taxon>Metazoa</taxon>
        <taxon>Ecdysozoa</taxon>
        <taxon>Arthropoda</taxon>
        <taxon>Hexapoda</taxon>
        <taxon>Insecta</taxon>
        <taxon>Pterygota</taxon>
        <taxon>Neoptera</taxon>
        <taxon>Endopterygota</taxon>
        <taxon>Coleoptera</taxon>
        <taxon>Polyphaga</taxon>
        <taxon>Cucujiformia</taxon>
        <taxon>Chrysomeloidea</taxon>
        <taxon>Cerambycidae</taxon>
        <taxon>Cerambycinae</taxon>
        <taxon>Callichromatini</taxon>
        <taxon>Aromia</taxon>
    </lineage>
</organism>
<keyword evidence="5" id="KW-1185">Reference proteome</keyword>
<name>A0AAV8Z5F0_9CUCU</name>
<accession>A0AAV8Z5F0</accession>
<dbReference type="GO" id="GO:0005737">
    <property type="term" value="C:cytoplasm"/>
    <property type="evidence" value="ECO:0007669"/>
    <property type="project" value="TreeGrafter"/>
</dbReference>
<dbReference type="PANTHER" id="PTHR22603:SF93">
    <property type="entry name" value="RE24176P"/>
    <property type="match status" value="1"/>
</dbReference>